<keyword evidence="4" id="KW-0175">Coiled coil</keyword>
<dbReference type="InterPro" id="IPR004090">
    <property type="entry name" value="Chemotax_Me-accpt_rcpt"/>
</dbReference>
<evidence type="ECO:0000256" key="3">
    <source>
        <dbReference type="PROSITE-ProRule" id="PRU00284"/>
    </source>
</evidence>
<dbReference type="InterPro" id="IPR044398">
    <property type="entry name" value="Globin-sensor_dom"/>
</dbReference>
<evidence type="ECO:0000256" key="4">
    <source>
        <dbReference type="SAM" id="Coils"/>
    </source>
</evidence>
<evidence type="ECO:0000259" key="5">
    <source>
        <dbReference type="PROSITE" id="PS50111"/>
    </source>
</evidence>
<dbReference type="EMBL" id="JACSPZ010000004">
    <property type="protein sequence ID" value="MBD8037357.1"/>
    <property type="molecule type" value="Genomic_DNA"/>
</dbReference>
<dbReference type="SUPFAM" id="SSF46458">
    <property type="entry name" value="Globin-like"/>
    <property type="match status" value="1"/>
</dbReference>
<feature type="domain" description="Methyl-accepting transducer" evidence="5">
    <location>
        <begin position="201"/>
        <end position="427"/>
    </location>
</feature>
<dbReference type="CDD" id="cd01068">
    <property type="entry name" value="globin_sensor"/>
    <property type="match status" value="1"/>
</dbReference>
<dbReference type="InterPro" id="IPR009050">
    <property type="entry name" value="Globin-like_sf"/>
</dbReference>
<reference evidence="6 7" key="1">
    <citation type="submission" date="2020-08" db="EMBL/GenBank/DDBJ databases">
        <title>A Genomic Blueprint of the Chicken Gut Microbiome.</title>
        <authorList>
            <person name="Gilroy R."/>
            <person name="Ravi A."/>
            <person name="Getino M."/>
            <person name="Pursley I."/>
            <person name="Horton D.L."/>
            <person name="Alikhan N.-F."/>
            <person name="Baker D."/>
            <person name="Gharbi K."/>
            <person name="Hall N."/>
            <person name="Watson M."/>
            <person name="Adriaenssens E.M."/>
            <person name="Foster-Nyarko E."/>
            <person name="Jarju S."/>
            <person name="Secka A."/>
            <person name="Antonio M."/>
            <person name="Oren A."/>
            <person name="Chaudhuri R."/>
            <person name="La Ragione R.M."/>
            <person name="Hildebrand F."/>
            <person name="Pallen M.J."/>
        </authorList>
    </citation>
    <scope>NUCLEOTIDE SEQUENCE [LARGE SCALE GENOMIC DNA]</scope>
    <source>
        <strain evidence="6 7">A46</strain>
    </source>
</reference>
<comment type="similarity">
    <text evidence="2">Belongs to the methyl-accepting chemotaxis (MCP) protein family.</text>
</comment>
<comment type="caution">
    <text evidence="6">The sequence shown here is derived from an EMBL/GenBank/DDBJ whole genome shotgun (WGS) entry which is preliminary data.</text>
</comment>
<dbReference type="Gene3D" id="1.10.490.10">
    <property type="entry name" value="Globins"/>
    <property type="match status" value="1"/>
</dbReference>
<dbReference type="InterPro" id="IPR012292">
    <property type="entry name" value="Globin/Proto"/>
</dbReference>
<dbReference type="Pfam" id="PF00015">
    <property type="entry name" value="MCPsignal"/>
    <property type="match status" value="1"/>
</dbReference>
<keyword evidence="1 3" id="KW-0807">Transducer</keyword>
<keyword evidence="7" id="KW-1185">Reference proteome</keyword>
<accession>A0ABR8XZH8</accession>
<evidence type="ECO:0000313" key="7">
    <source>
        <dbReference type="Proteomes" id="UP000619101"/>
    </source>
</evidence>
<sequence length="433" mass="49412">MWWKQKVDNGKAVQLAQLQNFRPIMNFTNRPDLELQMKLIGIHEENLRQIKSYQPYIAEGVSTITDVFYESVLAIPSLRKIIEERTKIDRLKKMLDVYIVSMFDGIFNDETIEAKRKLASIHFKIGLDPKWYMGTFQKLQEAMYTLICKDISDFTLREQINLNISKLINLEMQIVLEEYEKENINLRNEQYNIVKQELKGNLSSIIQNLADLTEETNKSIEQVNNHTSQISHTIESNVEIVLHIHEDAMAGKQDVTQLEKEMLEIKNSTLEMSRLIGHLKVSSEQIINIVSLVRNIADQTNLLALNASIEAARAGEHGKGFAVVAQEVRKLAEQSKNSVENITDLIQKTTSLTTTAVNMIEDVQLRVDSGLDVSVNTQTKFQQILKAIDQNEKQIKQVAFDILDLSSVIGNIGHETRDVASTADQLYKMTTHL</sequence>
<dbReference type="Proteomes" id="UP000619101">
    <property type="component" value="Unassembled WGS sequence"/>
</dbReference>
<dbReference type="Gene3D" id="1.10.287.950">
    <property type="entry name" value="Methyl-accepting chemotaxis protein"/>
    <property type="match status" value="1"/>
</dbReference>
<dbReference type="InterPro" id="IPR004089">
    <property type="entry name" value="MCPsignal_dom"/>
</dbReference>
<protein>
    <submittedName>
        <fullName evidence="6">Globin-coupled sensor protein</fullName>
    </submittedName>
</protein>
<organism evidence="6 7">
    <name type="scientific">Solibacillus faecavium</name>
    <dbReference type="NCBI Taxonomy" id="2762221"/>
    <lineage>
        <taxon>Bacteria</taxon>
        <taxon>Bacillati</taxon>
        <taxon>Bacillota</taxon>
        <taxon>Bacilli</taxon>
        <taxon>Bacillales</taxon>
        <taxon>Caryophanaceae</taxon>
        <taxon>Solibacillus</taxon>
    </lineage>
</organism>
<feature type="coiled-coil region" evidence="4">
    <location>
        <begin position="169"/>
        <end position="215"/>
    </location>
</feature>
<dbReference type="SMART" id="SM00283">
    <property type="entry name" value="MA"/>
    <property type="match status" value="1"/>
</dbReference>
<dbReference type="PRINTS" id="PR00260">
    <property type="entry name" value="CHEMTRNSDUCR"/>
</dbReference>
<dbReference type="SUPFAM" id="SSF58104">
    <property type="entry name" value="Methyl-accepting chemotaxis protein (MCP) signaling domain"/>
    <property type="match status" value="1"/>
</dbReference>
<dbReference type="CDD" id="cd11386">
    <property type="entry name" value="MCP_signal"/>
    <property type="match status" value="1"/>
</dbReference>
<proteinExistence type="inferred from homology"/>
<dbReference type="PROSITE" id="PS50111">
    <property type="entry name" value="CHEMOTAXIS_TRANSDUC_2"/>
    <property type="match status" value="1"/>
</dbReference>
<evidence type="ECO:0000256" key="1">
    <source>
        <dbReference type="ARBA" id="ARBA00023224"/>
    </source>
</evidence>
<evidence type="ECO:0000313" key="6">
    <source>
        <dbReference type="EMBL" id="MBD8037357.1"/>
    </source>
</evidence>
<name>A0ABR8XZH8_9BACL</name>
<gene>
    <name evidence="6" type="ORF">H9635_11400</name>
</gene>
<dbReference type="PANTHER" id="PTHR32089:SF118">
    <property type="entry name" value="HEME-BASED AEROTACTIC TRANSDUCER HEMAT"/>
    <property type="match status" value="1"/>
</dbReference>
<dbReference type="PANTHER" id="PTHR32089">
    <property type="entry name" value="METHYL-ACCEPTING CHEMOTAXIS PROTEIN MCPB"/>
    <property type="match status" value="1"/>
</dbReference>
<evidence type="ECO:0000256" key="2">
    <source>
        <dbReference type="ARBA" id="ARBA00029447"/>
    </source>
</evidence>
<dbReference type="Pfam" id="PF11563">
    <property type="entry name" value="Protoglobin"/>
    <property type="match status" value="1"/>
</dbReference>
<dbReference type="InterPro" id="IPR039379">
    <property type="entry name" value="Protoglobin_sensor_dom"/>
</dbReference>